<dbReference type="GO" id="GO:0004386">
    <property type="term" value="F:helicase activity"/>
    <property type="evidence" value="ECO:0007669"/>
    <property type="project" value="UniProtKB-KW"/>
</dbReference>
<feature type="region of interest" description="Disordered" evidence="1">
    <location>
        <begin position="190"/>
        <end position="210"/>
    </location>
</feature>
<feature type="domain" description="ATP-dependent RNA helicase DHX29-like UBA" evidence="2">
    <location>
        <begin position="69"/>
        <end position="121"/>
    </location>
</feature>
<evidence type="ECO:0000259" key="2">
    <source>
        <dbReference type="Pfam" id="PF24899"/>
    </source>
</evidence>
<dbReference type="GO" id="GO:0016787">
    <property type="term" value="F:hydrolase activity"/>
    <property type="evidence" value="ECO:0007669"/>
    <property type="project" value="UniProtKB-KW"/>
</dbReference>
<evidence type="ECO:0000313" key="3">
    <source>
        <dbReference type="EMBL" id="KAL0335262.1"/>
    </source>
</evidence>
<proteinExistence type="predicted"/>
<dbReference type="SUPFAM" id="SSF54768">
    <property type="entry name" value="dsRNA-binding domain-like"/>
    <property type="match status" value="1"/>
</dbReference>
<name>A0AAW2MXL9_SESRA</name>
<reference evidence="3" key="1">
    <citation type="submission" date="2020-06" db="EMBL/GenBank/DDBJ databases">
        <authorList>
            <person name="Li T."/>
            <person name="Hu X."/>
            <person name="Zhang T."/>
            <person name="Song X."/>
            <person name="Zhang H."/>
            <person name="Dai N."/>
            <person name="Sheng W."/>
            <person name="Hou X."/>
            <person name="Wei L."/>
        </authorList>
    </citation>
    <scope>NUCLEOTIDE SEQUENCE</scope>
    <source>
        <strain evidence="3">G02</strain>
        <tissue evidence="3">Leaf</tissue>
    </source>
</reference>
<accession>A0AAW2MXL9</accession>
<sequence>MAPKKKQQKQKASSSSSSSKGKPAASTGPKLQLSAENESRLRRLLLNSGRSAPSPVVEDSLSKEQKAKRLRSVYEKLSCEGFKDDQIELALTALKENATYETALDWLCLNIPGNELPLKFSSGSSLQTSGGSVAVISTAREDWVSSRDISASVVDEKAEVALKIKERKDDQTLDSVQRSQADWIRQYMEQQEEDESDSWETYSMEDGSSKKVLEPRSYESIVEDYHAARLKAANAKDRGDKKSQEEAGLIIRKLKQEITALGLSVDILESGYVSSSRHASKDEPSDPVPSYNSDGHPVNLCDMEGETAPTGFSVEVDQKRVDSSDSHVYSTDTGSTSIPVQNGDALEKESGDVELGDFFLEDSVPDQVLPPEILDLQKKEKMKELSSGKNLEKMEGIWKKGDPKKIPKAFLHQLCQRSGWEAPKYDKVSGKGHNSGYSISILRKASGRGKSRKAGGLTTIQLPSQDESFNTPEVNWFSESDSTDWTGNLVPTSSVQSQKALTIPFSPQDAQNRVAAYALHSLFPDLPVHLALSEPYASLVLKWKEGELFTTVKDKPEDRRAGFVDSLLNADKVECIVEADVSVGAHQEETQMPCIVEDTAGAADRNAESMPNIFDFIYM</sequence>
<keyword evidence="3" id="KW-0067">ATP-binding</keyword>
<dbReference type="EMBL" id="JACGWJ010000021">
    <property type="protein sequence ID" value="KAL0335262.1"/>
    <property type="molecule type" value="Genomic_DNA"/>
</dbReference>
<dbReference type="CDD" id="cd00048">
    <property type="entry name" value="DSRM_SF"/>
    <property type="match status" value="1"/>
</dbReference>
<feature type="compositionally biased region" description="Polar residues" evidence="1">
    <location>
        <begin position="326"/>
        <end position="340"/>
    </location>
</feature>
<dbReference type="Pfam" id="PF24899">
    <property type="entry name" value="UBA_DHX29"/>
    <property type="match status" value="1"/>
</dbReference>
<feature type="region of interest" description="Disordered" evidence="1">
    <location>
        <begin position="1"/>
        <end position="63"/>
    </location>
</feature>
<keyword evidence="3" id="KW-0547">Nucleotide-binding</keyword>
<evidence type="ECO:0000256" key="1">
    <source>
        <dbReference type="SAM" id="MobiDB-lite"/>
    </source>
</evidence>
<comment type="caution">
    <text evidence="3">The sequence shown here is derived from an EMBL/GenBank/DDBJ whole genome shotgun (WGS) entry which is preliminary data.</text>
</comment>
<dbReference type="InterPro" id="IPR056890">
    <property type="entry name" value="UBA_DHX29-like"/>
</dbReference>
<organism evidence="3">
    <name type="scientific">Sesamum radiatum</name>
    <name type="common">Black benniseed</name>
    <dbReference type="NCBI Taxonomy" id="300843"/>
    <lineage>
        <taxon>Eukaryota</taxon>
        <taxon>Viridiplantae</taxon>
        <taxon>Streptophyta</taxon>
        <taxon>Embryophyta</taxon>
        <taxon>Tracheophyta</taxon>
        <taxon>Spermatophyta</taxon>
        <taxon>Magnoliopsida</taxon>
        <taxon>eudicotyledons</taxon>
        <taxon>Gunneridae</taxon>
        <taxon>Pentapetalae</taxon>
        <taxon>asterids</taxon>
        <taxon>lamiids</taxon>
        <taxon>Lamiales</taxon>
        <taxon>Pedaliaceae</taxon>
        <taxon>Sesamum</taxon>
    </lineage>
</organism>
<keyword evidence="3" id="KW-0347">Helicase</keyword>
<reference evidence="3" key="2">
    <citation type="journal article" date="2024" name="Plant">
        <title>Genomic evolution and insights into agronomic trait innovations of Sesamum species.</title>
        <authorList>
            <person name="Miao H."/>
            <person name="Wang L."/>
            <person name="Qu L."/>
            <person name="Liu H."/>
            <person name="Sun Y."/>
            <person name="Le M."/>
            <person name="Wang Q."/>
            <person name="Wei S."/>
            <person name="Zheng Y."/>
            <person name="Lin W."/>
            <person name="Duan Y."/>
            <person name="Cao H."/>
            <person name="Xiong S."/>
            <person name="Wang X."/>
            <person name="Wei L."/>
            <person name="Li C."/>
            <person name="Ma Q."/>
            <person name="Ju M."/>
            <person name="Zhao R."/>
            <person name="Li G."/>
            <person name="Mu C."/>
            <person name="Tian Q."/>
            <person name="Mei H."/>
            <person name="Zhang T."/>
            <person name="Gao T."/>
            <person name="Zhang H."/>
        </authorList>
    </citation>
    <scope>NUCLEOTIDE SEQUENCE</scope>
    <source>
        <strain evidence="3">G02</strain>
    </source>
</reference>
<feature type="region of interest" description="Disordered" evidence="1">
    <location>
        <begin position="319"/>
        <end position="343"/>
    </location>
</feature>
<dbReference type="AlphaFoldDB" id="A0AAW2MXL9"/>
<feature type="compositionally biased region" description="Low complexity" evidence="1">
    <location>
        <begin position="10"/>
        <end position="26"/>
    </location>
</feature>
<keyword evidence="3" id="KW-0378">Hydrolase</keyword>
<protein>
    <submittedName>
        <fullName evidence="3">DExH-box ATP-dependent RNA helicase DExH7, chloroplastic</fullName>
    </submittedName>
</protein>
<gene>
    <name evidence="3" type="ORF">Sradi_4738100</name>
</gene>